<feature type="binding site" evidence="15">
    <location>
        <begin position="307"/>
        <end position="313"/>
    </location>
    <ligand>
        <name>NADP(+)</name>
        <dbReference type="ChEBI" id="CHEBI:58349"/>
    </ligand>
</feature>
<sequence>MNISGEQAVLDARYMARALELAAKGRFSTHPNPRVGCVIVRDGQVVGEGWHVRAGEPHAEVHALRAAGADARGATAYVTLEPCSHHGRTPPCADALVDAGVARVVAAMQDPNPEVAGRGLQRLAQAGIATHSGVMEQQARALNRGFLKRMEHGLPFVRVKLAMSLDGRTAMASGESQWITGPAARSAVQRLRAEASVVLTGADTVLADNARLTVRAEELGLDAEQTALAMSRPPLRVLIDGRLRVPLDAPFFKAGPALVATCAAVEEQYANGPECLIVPGADGQVDLRRLLGELAARGVNEVLVEAGPRLAGAFAQQGLVDEYQIFVAGKFLGSSARPLLDWPLAQMSEASQLKIIEMRAVGDDWRVIAIPLPAASV</sequence>
<dbReference type="GO" id="GO:0008270">
    <property type="term" value="F:zinc ion binding"/>
    <property type="evidence" value="ECO:0007669"/>
    <property type="project" value="InterPro"/>
</dbReference>
<evidence type="ECO:0000256" key="11">
    <source>
        <dbReference type="ARBA" id="ARBA00023002"/>
    </source>
</evidence>
<evidence type="ECO:0000256" key="12">
    <source>
        <dbReference type="ARBA" id="ARBA00023268"/>
    </source>
</evidence>
<dbReference type="NCBIfam" id="TIGR00227">
    <property type="entry name" value="ribD_Cterm"/>
    <property type="match status" value="1"/>
</dbReference>
<feature type="binding site" evidence="15">
    <location>
        <position position="178"/>
    </location>
    <ligand>
        <name>NADP(+)</name>
        <dbReference type="ChEBI" id="CHEBI:58349"/>
    </ligand>
</feature>
<comment type="function">
    <text evidence="1 13">Converts 2,5-diamino-6-(ribosylamino)-4(3h)-pyrimidinone 5'-phosphate into 5-amino-6-(ribosylamino)-2,4(1h,3h)-pyrimidinedione 5'-phosphate.</text>
</comment>
<dbReference type="InterPro" id="IPR016193">
    <property type="entry name" value="Cytidine_deaminase-like"/>
</dbReference>
<evidence type="ECO:0000256" key="14">
    <source>
        <dbReference type="PIRSR" id="PIRSR006769-1"/>
    </source>
</evidence>
<evidence type="ECO:0000256" key="16">
    <source>
        <dbReference type="PIRSR" id="PIRSR006769-3"/>
    </source>
</evidence>
<organism evidence="18 19">
    <name type="scientific">Pseudomonas chlororaphis</name>
    <dbReference type="NCBI Taxonomy" id="587753"/>
    <lineage>
        <taxon>Bacteria</taxon>
        <taxon>Pseudomonadati</taxon>
        <taxon>Pseudomonadota</taxon>
        <taxon>Gammaproteobacteria</taxon>
        <taxon>Pseudomonadales</taxon>
        <taxon>Pseudomonadaceae</taxon>
        <taxon>Pseudomonas</taxon>
    </lineage>
</organism>
<dbReference type="Pfam" id="PF01872">
    <property type="entry name" value="RibD_C"/>
    <property type="match status" value="1"/>
</dbReference>
<feature type="binding site" evidence="15">
    <location>
        <position position="162"/>
    </location>
    <ligand>
        <name>NADP(+)</name>
        <dbReference type="ChEBI" id="CHEBI:58349"/>
    </ligand>
</feature>
<evidence type="ECO:0000256" key="5">
    <source>
        <dbReference type="ARBA" id="ARBA00007417"/>
    </source>
</evidence>
<keyword evidence="9 13" id="KW-0862">Zinc</keyword>
<evidence type="ECO:0000256" key="15">
    <source>
        <dbReference type="PIRSR" id="PIRSR006769-2"/>
    </source>
</evidence>
<evidence type="ECO:0000256" key="1">
    <source>
        <dbReference type="ARBA" id="ARBA00002151"/>
    </source>
</evidence>
<dbReference type="PANTHER" id="PTHR38011">
    <property type="entry name" value="DIHYDROFOLATE REDUCTASE FAMILY PROTEIN (AFU_ORTHOLOGUE AFUA_8G06820)"/>
    <property type="match status" value="1"/>
</dbReference>
<name>A0A3G7TYF9_9PSED</name>
<dbReference type="EC" id="3.5.4.26" evidence="13"/>
<feature type="binding site" evidence="15">
    <location>
        <position position="215"/>
    </location>
    <ligand>
        <name>substrate</name>
    </ligand>
</feature>
<dbReference type="RefSeq" id="WP_124322514.1">
    <property type="nucleotide sequence ID" value="NZ_CP027753.1"/>
</dbReference>
<keyword evidence="8 13" id="KW-0378">Hydrolase</keyword>
<feature type="domain" description="CMP/dCMP-type deaminase" evidence="17">
    <location>
        <begin position="9"/>
        <end position="131"/>
    </location>
</feature>
<evidence type="ECO:0000256" key="6">
    <source>
        <dbReference type="ARBA" id="ARBA00022619"/>
    </source>
</evidence>
<gene>
    <name evidence="18" type="ORF">C4K04_5810</name>
</gene>
<feature type="active site" description="Proton donor" evidence="14">
    <location>
        <position position="60"/>
    </location>
</feature>
<dbReference type="GO" id="GO:0050661">
    <property type="term" value="F:NADP binding"/>
    <property type="evidence" value="ECO:0007669"/>
    <property type="project" value="InterPro"/>
</dbReference>
<comment type="similarity">
    <text evidence="5 13">In the C-terminal section; belongs to the HTP reductase family.</text>
</comment>
<dbReference type="InterPro" id="IPR016192">
    <property type="entry name" value="APOBEC/CMP_deaminase_Zn-bd"/>
</dbReference>
<dbReference type="CDD" id="cd01284">
    <property type="entry name" value="Riboflavin_deaminase-reductase"/>
    <property type="match status" value="1"/>
</dbReference>
<feature type="binding site" evidence="16">
    <location>
        <position position="83"/>
    </location>
    <ligand>
        <name>Zn(2+)</name>
        <dbReference type="ChEBI" id="CHEBI:29105"/>
        <note>catalytic</note>
    </ligand>
</feature>
<evidence type="ECO:0000313" key="18">
    <source>
        <dbReference type="EMBL" id="AZE51448.1"/>
    </source>
</evidence>
<evidence type="ECO:0000256" key="7">
    <source>
        <dbReference type="ARBA" id="ARBA00022723"/>
    </source>
</evidence>
<evidence type="ECO:0000256" key="3">
    <source>
        <dbReference type="ARBA" id="ARBA00004910"/>
    </source>
</evidence>
<dbReference type="Proteomes" id="UP000268048">
    <property type="component" value="Chromosome"/>
</dbReference>
<feature type="binding site" evidence="15">
    <location>
        <position position="305"/>
    </location>
    <ligand>
        <name>substrate</name>
    </ligand>
</feature>
<dbReference type="EC" id="1.1.1.193" evidence="13"/>
<dbReference type="InterPro" id="IPR004794">
    <property type="entry name" value="Eubact_RibD"/>
</dbReference>
<feature type="binding site" evidence="15">
    <location>
        <position position="212"/>
    </location>
    <ligand>
        <name>substrate</name>
    </ligand>
</feature>
<feature type="binding site" evidence="15">
    <location>
        <position position="192"/>
    </location>
    <ligand>
        <name>substrate</name>
    </ligand>
</feature>
<dbReference type="PANTHER" id="PTHR38011:SF7">
    <property type="entry name" value="2,5-DIAMINO-6-RIBOSYLAMINO-4(3H)-PYRIMIDINONE 5'-PHOSPHATE REDUCTASE"/>
    <property type="match status" value="1"/>
</dbReference>
<dbReference type="Pfam" id="PF00383">
    <property type="entry name" value="dCMP_cyt_deam_1"/>
    <property type="match status" value="1"/>
</dbReference>
<feature type="binding site" evidence="15">
    <location>
        <position position="176"/>
    </location>
    <ligand>
        <name>substrate</name>
    </ligand>
</feature>
<comment type="similarity">
    <text evidence="4 13">In the N-terminal section; belongs to the cytidine and deoxycytidylate deaminase family.</text>
</comment>
<evidence type="ECO:0000313" key="19">
    <source>
        <dbReference type="Proteomes" id="UP000268048"/>
    </source>
</evidence>
<comment type="catalytic activity">
    <reaction evidence="13">
        <text>5-amino-6-(5-phospho-D-ribitylamino)uracil + NADP(+) = 5-amino-6-(5-phospho-D-ribosylamino)uracil + NADPH + H(+)</text>
        <dbReference type="Rhea" id="RHEA:17845"/>
        <dbReference type="ChEBI" id="CHEBI:15378"/>
        <dbReference type="ChEBI" id="CHEBI:57783"/>
        <dbReference type="ChEBI" id="CHEBI:58349"/>
        <dbReference type="ChEBI" id="CHEBI:58421"/>
        <dbReference type="ChEBI" id="CHEBI:58453"/>
        <dbReference type="EC" id="1.1.1.193"/>
    </reaction>
</comment>
<keyword evidence="11 13" id="KW-0560">Oxidoreductase</keyword>
<dbReference type="FunFam" id="3.40.140.10:FF:000025">
    <property type="entry name" value="Riboflavin biosynthesis protein RibD"/>
    <property type="match status" value="1"/>
</dbReference>
<evidence type="ECO:0000256" key="8">
    <source>
        <dbReference type="ARBA" id="ARBA00022801"/>
    </source>
</evidence>
<reference evidence="18 19" key="1">
    <citation type="submission" date="2018-03" db="EMBL/GenBank/DDBJ databases">
        <title>Diversity of phytobeneficial traits revealed by whole-genome analysis of worldwide-isolated phenazine-producing Pseudomonas spp.</title>
        <authorList>
            <person name="Biessy A."/>
            <person name="Novinscak A."/>
            <person name="Blom J."/>
            <person name="Leger G."/>
            <person name="Thomashow L.S."/>
            <person name="Cazorla F.M."/>
            <person name="Josic D."/>
            <person name="Filion M."/>
        </authorList>
    </citation>
    <scope>NUCLEOTIDE SEQUENCE [LARGE SCALE GENOMIC DNA]</scope>
    <source>
        <strain evidence="18 19">B25</strain>
    </source>
</reference>
<dbReference type="InterPro" id="IPR024072">
    <property type="entry name" value="DHFR-like_dom_sf"/>
</dbReference>
<dbReference type="PIRSF" id="PIRSF006769">
    <property type="entry name" value="RibD"/>
    <property type="match status" value="1"/>
</dbReference>
<evidence type="ECO:0000256" key="13">
    <source>
        <dbReference type="PIRNR" id="PIRNR006769"/>
    </source>
</evidence>
<keyword evidence="6 13" id="KW-0686">Riboflavin biosynthesis</keyword>
<feature type="binding site" evidence="16">
    <location>
        <position position="92"/>
    </location>
    <ligand>
        <name>Zn(2+)</name>
        <dbReference type="ChEBI" id="CHEBI:29105"/>
        <note>catalytic</note>
    </ligand>
</feature>
<dbReference type="SUPFAM" id="SSF53597">
    <property type="entry name" value="Dihydrofolate reductase-like"/>
    <property type="match status" value="1"/>
</dbReference>
<keyword evidence="12" id="KW-0511">Multifunctional enzyme</keyword>
<dbReference type="PROSITE" id="PS51747">
    <property type="entry name" value="CYT_DCMP_DEAMINASES_2"/>
    <property type="match status" value="1"/>
</dbReference>
<feature type="binding site" evidence="15">
    <location>
        <position position="204"/>
    </location>
    <ligand>
        <name>NADP(+)</name>
        <dbReference type="ChEBI" id="CHEBI:58349"/>
    </ligand>
</feature>
<evidence type="ECO:0000256" key="2">
    <source>
        <dbReference type="ARBA" id="ARBA00004882"/>
    </source>
</evidence>
<dbReference type="PROSITE" id="PS00903">
    <property type="entry name" value="CYT_DCMP_DEAMINASES_1"/>
    <property type="match status" value="1"/>
</dbReference>
<comment type="pathway">
    <text evidence="3 13">Cofactor biosynthesis; riboflavin biosynthesis; 5-amino-6-(D-ribitylamino)uracil from GTP: step 3/4.</text>
</comment>
<dbReference type="UniPathway" id="UPA00275">
    <property type="reaction ID" value="UER00401"/>
</dbReference>
<dbReference type="GO" id="GO:0008703">
    <property type="term" value="F:5-amino-6-(5-phosphoribosylamino)uracil reductase activity"/>
    <property type="evidence" value="ECO:0007669"/>
    <property type="project" value="UniProtKB-EC"/>
</dbReference>
<dbReference type="InterPro" id="IPR002734">
    <property type="entry name" value="RibDG_C"/>
</dbReference>
<comment type="cofactor">
    <cofactor evidence="13 16">
        <name>Zn(2+)</name>
        <dbReference type="ChEBI" id="CHEBI:29105"/>
    </cofactor>
    <text evidence="13 16">Binds 1 zinc ion.</text>
</comment>
<dbReference type="Gene3D" id="3.40.140.10">
    <property type="entry name" value="Cytidine Deaminase, domain 2"/>
    <property type="match status" value="1"/>
</dbReference>
<evidence type="ECO:0000256" key="9">
    <source>
        <dbReference type="ARBA" id="ARBA00022833"/>
    </source>
</evidence>
<proteinExistence type="inferred from homology"/>
<feature type="binding site" evidence="15">
    <location>
        <position position="208"/>
    </location>
    <ligand>
        <name>NADP(+)</name>
        <dbReference type="ChEBI" id="CHEBI:58349"/>
    </ligand>
</feature>
<keyword evidence="10 13" id="KW-0521">NADP</keyword>
<evidence type="ECO:0000256" key="10">
    <source>
        <dbReference type="ARBA" id="ARBA00022857"/>
    </source>
</evidence>
<accession>A0A3G7TYF9</accession>
<dbReference type="InterPro" id="IPR011549">
    <property type="entry name" value="RibD_C"/>
</dbReference>
<dbReference type="InterPro" id="IPR002125">
    <property type="entry name" value="CMP_dCMP_dom"/>
</dbReference>
<comment type="catalytic activity">
    <reaction evidence="13">
        <text>2,5-diamino-6-hydroxy-4-(5-phosphoribosylamino)-pyrimidine + H2O + H(+) = 5-amino-6-(5-phospho-D-ribosylamino)uracil + NH4(+)</text>
        <dbReference type="Rhea" id="RHEA:21868"/>
        <dbReference type="ChEBI" id="CHEBI:15377"/>
        <dbReference type="ChEBI" id="CHEBI:15378"/>
        <dbReference type="ChEBI" id="CHEBI:28938"/>
        <dbReference type="ChEBI" id="CHEBI:58453"/>
        <dbReference type="ChEBI" id="CHEBI:58614"/>
        <dbReference type="EC" id="3.5.4.26"/>
    </reaction>
</comment>
<dbReference type="EMBL" id="CP027753">
    <property type="protein sequence ID" value="AZE51448.1"/>
    <property type="molecule type" value="Genomic_DNA"/>
</dbReference>
<dbReference type="AlphaFoldDB" id="A0A3G7TYF9"/>
<protein>
    <recommendedName>
        <fullName evidence="13">Riboflavin biosynthesis protein RibD</fullName>
    </recommendedName>
    <domain>
        <recommendedName>
            <fullName evidence="13">Diaminohydroxyphosphoribosylaminopyrimidine deaminase</fullName>
            <shortName evidence="13">DRAP deaminase</shortName>
            <ecNumber evidence="13">3.5.4.26</ecNumber>
        </recommendedName>
        <alternativeName>
            <fullName evidence="13">Riboflavin-specific deaminase</fullName>
        </alternativeName>
    </domain>
    <domain>
        <recommendedName>
            <fullName evidence="13">5-amino-6-(5-phosphoribosylamino)uracil reductase</fullName>
            <ecNumber evidence="13">1.1.1.193</ecNumber>
        </recommendedName>
        <alternativeName>
            <fullName evidence="13">HTP reductase</fullName>
        </alternativeName>
    </domain>
</protein>
<comment type="pathway">
    <text evidence="2 13">Cofactor biosynthesis; riboflavin biosynthesis; 5-amino-6-(D-ribitylamino)uracil from GTP: step 2/4.</text>
</comment>
<dbReference type="NCBIfam" id="TIGR00326">
    <property type="entry name" value="eubact_ribD"/>
    <property type="match status" value="1"/>
</dbReference>
<keyword evidence="7 13" id="KW-0479">Metal-binding</keyword>
<dbReference type="GO" id="GO:0008835">
    <property type="term" value="F:diaminohydroxyphosphoribosylaminopyrimidine deaminase activity"/>
    <property type="evidence" value="ECO:0007669"/>
    <property type="project" value="UniProtKB-EC"/>
</dbReference>
<dbReference type="Gene3D" id="3.40.430.10">
    <property type="entry name" value="Dihydrofolate Reductase, subunit A"/>
    <property type="match status" value="1"/>
</dbReference>
<evidence type="ECO:0000259" key="17">
    <source>
        <dbReference type="PROSITE" id="PS51747"/>
    </source>
</evidence>
<dbReference type="SUPFAM" id="SSF53927">
    <property type="entry name" value="Cytidine deaminase-like"/>
    <property type="match status" value="1"/>
</dbReference>
<dbReference type="InterPro" id="IPR050765">
    <property type="entry name" value="Riboflavin_Biosynth_HTPR"/>
</dbReference>
<feature type="binding site" evidence="16">
    <location>
        <position position="58"/>
    </location>
    <ligand>
        <name>Zn(2+)</name>
        <dbReference type="ChEBI" id="CHEBI:29105"/>
        <note>catalytic</note>
    </ligand>
</feature>
<dbReference type="GO" id="GO:0009231">
    <property type="term" value="P:riboflavin biosynthetic process"/>
    <property type="evidence" value="ECO:0007669"/>
    <property type="project" value="UniProtKB-UniPathway"/>
</dbReference>
<evidence type="ECO:0000256" key="4">
    <source>
        <dbReference type="ARBA" id="ARBA00005259"/>
    </source>
</evidence>